<accession>A0AC34F7F2</accession>
<dbReference type="Proteomes" id="UP000887579">
    <property type="component" value="Unplaced"/>
</dbReference>
<organism evidence="1 2">
    <name type="scientific">Panagrolaimus sp. ES5</name>
    <dbReference type="NCBI Taxonomy" id="591445"/>
    <lineage>
        <taxon>Eukaryota</taxon>
        <taxon>Metazoa</taxon>
        <taxon>Ecdysozoa</taxon>
        <taxon>Nematoda</taxon>
        <taxon>Chromadorea</taxon>
        <taxon>Rhabditida</taxon>
        <taxon>Tylenchina</taxon>
        <taxon>Panagrolaimomorpha</taxon>
        <taxon>Panagrolaimoidea</taxon>
        <taxon>Panagrolaimidae</taxon>
        <taxon>Panagrolaimus</taxon>
    </lineage>
</organism>
<evidence type="ECO:0000313" key="1">
    <source>
        <dbReference type="Proteomes" id="UP000887579"/>
    </source>
</evidence>
<reference evidence="2" key="1">
    <citation type="submission" date="2022-11" db="UniProtKB">
        <authorList>
            <consortium name="WormBaseParasite"/>
        </authorList>
    </citation>
    <scope>IDENTIFICATION</scope>
</reference>
<dbReference type="WBParaSite" id="ES5_v2.g13186.t1">
    <property type="protein sequence ID" value="ES5_v2.g13186.t1"/>
    <property type="gene ID" value="ES5_v2.g13186"/>
</dbReference>
<sequence>MATQVHCPNFYGDIKTGNQHANLNLNQNYRYECKESFRSKSVTVDSKNVTNYAVSKLSDYDNKARKDLNSWKKCNKSLSSRFLNLDCSIPGEKTEVINEGKDINKSTLSLHIASYEATNDTLNDENECFKTMSEKSAFSKFDTNAKQFVVGSLSLNQ</sequence>
<evidence type="ECO:0000313" key="2">
    <source>
        <dbReference type="WBParaSite" id="ES5_v2.g13186.t1"/>
    </source>
</evidence>
<protein>
    <submittedName>
        <fullName evidence="2">Uncharacterized protein</fullName>
    </submittedName>
</protein>
<proteinExistence type="predicted"/>
<name>A0AC34F7F2_9BILA</name>